<dbReference type="RefSeq" id="XP_034237122.1">
    <property type="nucleotide sequence ID" value="XM_034381231.1"/>
</dbReference>
<dbReference type="Proteomes" id="UP000515158">
    <property type="component" value="Unplaced"/>
</dbReference>
<dbReference type="KEGG" id="tpal:117642740"/>
<keyword evidence="2" id="KW-1185">Reference proteome</keyword>
<dbReference type="GeneID" id="117642740"/>
<organism evidence="3">
    <name type="scientific">Thrips palmi</name>
    <name type="common">Melon thrips</name>
    <dbReference type="NCBI Taxonomy" id="161013"/>
    <lineage>
        <taxon>Eukaryota</taxon>
        <taxon>Metazoa</taxon>
        <taxon>Ecdysozoa</taxon>
        <taxon>Arthropoda</taxon>
        <taxon>Hexapoda</taxon>
        <taxon>Insecta</taxon>
        <taxon>Pterygota</taxon>
        <taxon>Neoptera</taxon>
        <taxon>Paraneoptera</taxon>
        <taxon>Thysanoptera</taxon>
        <taxon>Terebrantia</taxon>
        <taxon>Thripoidea</taxon>
        <taxon>Thripidae</taxon>
        <taxon>Thrips</taxon>
    </lineage>
</organism>
<gene>
    <name evidence="3 4" type="primary">LOC117642740</name>
</gene>
<evidence type="ECO:0000313" key="2">
    <source>
        <dbReference type="Proteomes" id="UP000515158"/>
    </source>
</evidence>
<sequence length="129" mass="14774">MSTEYSVDPFLGEVCLIILFLDDGKTFTVLNHDSRGRHHEGGDIINLNLRNPEGEIAVVLGAADTEEEATEVARTYLRRVAKWHGHEPNKKKNEKEDERIEFCGYDMSQSQLFQEDKDPGPSRKRSRRS</sequence>
<protein>
    <submittedName>
        <fullName evidence="3 4">Uncharacterized protein LOC117642740</fullName>
    </submittedName>
</protein>
<dbReference type="RefSeq" id="XP_034237123.1">
    <property type="nucleotide sequence ID" value="XM_034381232.1"/>
</dbReference>
<evidence type="ECO:0000313" key="4">
    <source>
        <dbReference type="RefSeq" id="XP_034237123.1"/>
    </source>
</evidence>
<evidence type="ECO:0000313" key="3">
    <source>
        <dbReference type="RefSeq" id="XP_034237122.1"/>
    </source>
</evidence>
<name>A0A6P8YST6_THRPL</name>
<reference evidence="3 4" key="1">
    <citation type="submission" date="2025-04" db="UniProtKB">
        <authorList>
            <consortium name="RefSeq"/>
        </authorList>
    </citation>
    <scope>IDENTIFICATION</scope>
    <source>
        <tissue evidence="3 4">Total insect</tissue>
    </source>
</reference>
<accession>A0A6P8YST6</accession>
<feature type="region of interest" description="Disordered" evidence="1">
    <location>
        <begin position="105"/>
        <end position="129"/>
    </location>
</feature>
<dbReference type="AlphaFoldDB" id="A0A6P8YST6"/>
<evidence type="ECO:0000256" key="1">
    <source>
        <dbReference type="SAM" id="MobiDB-lite"/>
    </source>
</evidence>
<proteinExistence type="predicted"/>